<evidence type="ECO:0000313" key="1">
    <source>
        <dbReference type="EMBL" id="EHG98919.1"/>
    </source>
</evidence>
<name>G5SUK2_9BACT</name>
<reference evidence="1 2" key="1">
    <citation type="submission" date="2011-03" db="EMBL/GenBank/DDBJ databases">
        <authorList>
            <person name="Weinstock G."/>
            <person name="Sodergren E."/>
            <person name="Clifton S."/>
            <person name="Fulton L."/>
            <person name="Fulton B."/>
            <person name="Courtney L."/>
            <person name="Fronick C."/>
            <person name="Harrison M."/>
            <person name="Strong C."/>
            <person name="Farmer C."/>
            <person name="Delahaunty K."/>
            <person name="Markovic C."/>
            <person name="Hall O."/>
            <person name="Minx P."/>
            <person name="Tomlinson C."/>
            <person name="Mitreva M."/>
            <person name="Hou S."/>
            <person name="Chen J."/>
            <person name="Wollam A."/>
            <person name="Pepin K.H."/>
            <person name="Johnson M."/>
            <person name="Bhonagiri V."/>
            <person name="Zhang X."/>
            <person name="Suruliraj S."/>
            <person name="Warren W."/>
            <person name="Chinwalla A."/>
            <person name="Mardis E.R."/>
            <person name="Wilson R.K."/>
        </authorList>
    </citation>
    <scope>NUCLEOTIDE SEQUENCE [LARGE SCALE GENOMIC DNA]</scope>
    <source>
        <strain evidence="1 2">YIT 11840</strain>
    </source>
</reference>
<evidence type="ECO:0000313" key="2">
    <source>
        <dbReference type="Proteomes" id="UP000003598"/>
    </source>
</evidence>
<dbReference type="STRING" id="762968.HMPREF9441_03062"/>
<dbReference type="AlphaFoldDB" id="G5SUK2"/>
<keyword evidence="2" id="KW-1185">Reference proteome</keyword>
<accession>G5SUK2</accession>
<dbReference type="Proteomes" id="UP000003598">
    <property type="component" value="Unassembled WGS sequence"/>
</dbReference>
<proteinExistence type="predicted"/>
<gene>
    <name evidence="1" type="ORF">HMPREF9441_03062</name>
</gene>
<sequence length="54" mass="6464">MCLFSVYKCLLQKFVFYLAILLLCIVSQSSKWKNNMKGSIRFLVLFREDKLVER</sequence>
<dbReference type="HOGENOM" id="CLU_3046201_0_0_10"/>
<dbReference type="EMBL" id="AFFY01000047">
    <property type="protein sequence ID" value="EHG98919.1"/>
    <property type="molecule type" value="Genomic_DNA"/>
</dbReference>
<protein>
    <submittedName>
        <fullName evidence="1">Uncharacterized protein</fullName>
    </submittedName>
</protein>
<comment type="caution">
    <text evidence="1">The sequence shown here is derived from an EMBL/GenBank/DDBJ whole genome shotgun (WGS) entry which is preliminary data.</text>
</comment>
<organism evidence="1 2">
    <name type="scientific">Paraprevotella clara YIT 11840</name>
    <dbReference type="NCBI Taxonomy" id="762968"/>
    <lineage>
        <taxon>Bacteria</taxon>
        <taxon>Pseudomonadati</taxon>
        <taxon>Bacteroidota</taxon>
        <taxon>Bacteroidia</taxon>
        <taxon>Bacteroidales</taxon>
        <taxon>Prevotellaceae</taxon>
        <taxon>Paraprevotella</taxon>
    </lineage>
</organism>